<comment type="caution">
    <text evidence="3">The sequence shown here is derived from an EMBL/GenBank/DDBJ whole genome shotgun (WGS) entry which is preliminary data.</text>
</comment>
<evidence type="ECO:0000313" key="4">
    <source>
        <dbReference type="Proteomes" id="UP000293854"/>
    </source>
</evidence>
<evidence type="ECO:0000259" key="2">
    <source>
        <dbReference type="Pfam" id="PF00582"/>
    </source>
</evidence>
<sequence length="140" mass="16068">MYKNILVPFDFGNAFNNVPEQLQKLTGGSEDAQITVFNVISETDLANYVRYQNKHFEEVTKEKEEDMQPFIKKLEDLNLQYDIVFTVGSATTEILSELEANDYDIVVMSNKRSRVELKHVLGHVTHKVAKRAHTPVLIVK</sequence>
<dbReference type="RefSeq" id="WP_130135597.1">
    <property type="nucleotide sequence ID" value="NZ_RQTE01000166.1"/>
</dbReference>
<dbReference type="PANTHER" id="PTHR46268:SF6">
    <property type="entry name" value="UNIVERSAL STRESS PROTEIN UP12"/>
    <property type="match status" value="1"/>
</dbReference>
<evidence type="ECO:0000313" key="3">
    <source>
        <dbReference type="EMBL" id="RZI01425.1"/>
    </source>
</evidence>
<dbReference type="CDD" id="cd00293">
    <property type="entry name" value="USP-like"/>
    <property type="match status" value="1"/>
</dbReference>
<protein>
    <submittedName>
        <fullName evidence="3">Universal stress protein</fullName>
    </submittedName>
</protein>
<dbReference type="Pfam" id="PF00582">
    <property type="entry name" value="Usp"/>
    <property type="match status" value="1"/>
</dbReference>
<dbReference type="InterPro" id="IPR014729">
    <property type="entry name" value="Rossmann-like_a/b/a_fold"/>
</dbReference>
<dbReference type="AlphaFoldDB" id="A0A4Q7CL87"/>
<dbReference type="EMBL" id="RQTE01000166">
    <property type="protein sequence ID" value="RZI01425.1"/>
    <property type="molecule type" value="Genomic_DNA"/>
</dbReference>
<dbReference type="Proteomes" id="UP000293854">
    <property type="component" value="Unassembled WGS sequence"/>
</dbReference>
<dbReference type="PRINTS" id="PR01438">
    <property type="entry name" value="UNVRSLSTRESS"/>
</dbReference>
<reference evidence="3 4" key="1">
    <citation type="submission" date="2018-11" db="EMBL/GenBank/DDBJ databases">
        <title>Genomic profiling of Staphylococcus species from a Poultry farm system in KwaZulu-Natal, South Africa.</title>
        <authorList>
            <person name="Amoako D.G."/>
            <person name="Somboro A.M."/>
            <person name="Abia A.L.K."/>
            <person name="Bester L.A."/>
            <person name="Essack S.Y."/>
        </authorList>
    </citation>
    <scope>NUCLEOTIDE SEQUENCE [LARGE SCALE GENOMIC DNA]</scope>
    <source>
        <strain evidence="3 4">SA11</strain>
    </source>
</reference>
<accession>A0A4Q7CL87</accession>
<dbReference type="PANTHER" id="PTHR46268">
    <property type="entry name" value="STRESS RESPONSE PROTEIN NHAX"/>
    <property type="match status" value="1"/>
</dbReference>
<evidence type="ECO:0000256" key="1">
    <source>
        <dbReference type="ARBA" id="ARBA00008791"/>
    </source>
</evidence>
<comment type="similarity">
    <text evidence="1">Belongs to the universal stress protein A family.</text>
</comment>
<dbReference type="SUPFAM" id="SSF52402">
    <property type="entry name" value="Adenine nucleotide alpha hydrolases-like"/>
    <property type="match status" value="1"/>
</dbReference>
<organism evidence="3 4">
    <name type="scientific">Staphylococcus condimenti</name>
    <dbReference type="NCBI Taxonomy" id="70255"/>
    <lineage>
        <taxon>Bacteria</taxon>
        <taxon>Bacillati</taxon>
        <taxon>Bacillota</taxon>
        <taxon>Bacilli</taxon>
        <taxon>Bacillales</taxon>
        <taxon>Staphylococcaceae</taxon>
        <taxon>Staphylococcus</taxon>
    </lineage>
</organism>
<feature type="domain" description="UspA" evidence="2">
    <location>
        <begin position="1"/>
        <end position="140"/>
    </location>
</feature>
<gene>
    <name evidence="3" type="ORF">EIG99_08855</name>
</gene>
<dbReference type="Gene3D" id="3.40.50.620">
    <property type="entry name" value="HUPs"/>
    <property type="match status" value="1"/>
</dbReference>
<dbReference type="InterPro" id="IPR006016">
    <property type="entry name" value="UspA"/>
</dbReference>
<name>A0A4Q7CL87_9STAP</name>
<dbReference type="InterPro" id="IPR006015">
    <property type="entry name" value="Universal_stress_UspA"/>
</dbReference>
<proteinExistence type="inferred from homology"/>